<feature type="domain" description="DUF2415" evidence="2">
    <location>
        <begin position="305"/>
        <end position="344"/>
    </location>
</feature>
<dbReference type="PANTHER" id="PTHR43991">
    <property type="entry name" value="WD REPEAT PROTEIN (AFU_ORTHOLOGUE AFUA_8G05640)-RELATED"/>
    <property type="match status" value="1"/>
</dbReference>
<dbReference type="GeneID" id="87885044"/>
<dbReference type="EMBL" id="JAUDZG010000003">
    <property type="protein sequence ID" value="KAK3306962.1"/>
    <property type="molecule type" value="Genomic_DNA"/>
</dbReference>
<reference evidence="3" key="2">
    <citation type="submission" date="2023-06" db="EMBL/GenBank/DDBJ databases">
        <authorList>
            <consortium name="Lawrence Berkeley National Laboratory"/>
            <person name="Mondo S.J."/>
            <person name="Hensen N."/>
            <person name="Bonometti L."/>
            <person name="Westerberg I."/>
            <person name="Brannstrom I.O."/>
            <person name="Guillou S."/>
            <person name="Cros-Aarteil S."/>
            <person name="Calhoun S."/>
            <person name="Haridas S."/>
            <person name="Kuo A."/>
            <person name="Pangilinan J."/>
            <person name="Riley R."/>
            <person name="Labutti K."/>
            <person name="Andreopoulos B."/>
            <person name="Lipzen A."/>
            <person name="Chen C."/>
            <person name="Yanf M."/>
            <person name="Daum C."/>
            <person name="Ng V."/>
            <person name="Clum A."/>
            <person name="Steindorff A."/>
            <person name="Ohm R."/>
            <person name="Martin F."/>
            <person name="Silar P."/>
            <person name="Natvig D."/>
            <person name="Lalanne C."/>
            <person name="Gautier V."/>
            <person name="Ament-Velasquez S.L."/>
            <person name="Kruys A."/>
            <person name="Hutchinson M.I."/>
            <person name="Powell A.J."/>
            <person name="Barry K."/>
            <person name="Miller A.N."/>
            <person name="Grigoriev I.V."/>
            <person name="Debuchy R."/>
            <person name="Gladieux P."/>
            <person name="Thoren M.H."/>
            <person name="Johannesson H."/>
        </authorList>
    </citation>
    <scope>NUCLEOTIDE SEQUENCE</scope>
    <source>
        <strain evidence="3">CBS 333.67</strain>
    </source>
</reference>
<feature type="compositionally biased region" description="Basic and acidic residues" evidence="1">
    <location>
        <begin position="507"/>
        <end position="522"/>
    </location>
</feature>
<dbReference type="Gene3D" id="2.130.10.10">
    <property type="entry name" value="YVTN repeat-like/Quinoprotein amine dehydrogenase"/>
    <property type="match status" value="1"/>
</dbReference>
<name>A0AAJ0M2U7_9PEZI</name>
<protein>
    <recommendedName>
        <fullName evidence="2">DUF2415 domain-containing protein</fullName>
    </recommendedName>
</protein>
<comment type="caution">
    <text evidence="3">The sequence shown here is derived from an EMBL/GenBank/DDBJ whole genome shotgun (WGS) entry which is preliminary data.</text>
</comment>
<proteinExistence type="predicted"/>
<evidence type="ECO:0000313" key="3">
    <source>
        <dbReference type="EMBL" id="KAK3306962.1"/>
    </source>
</evidence>
<sequence>MAVQNLPYNPTEDLVLANPRRHFRTGVRWQHWQLRSLIGVDGQNTVYFPVPSTDNRSCYIQQLNTKTHETETVKRLSFNPRCLVARNGWVCCGGELGIFSSFRVGTNIQNNIQPDDQLPLSLNLNLSEANSSMLAQARSDKNVVAQSTTFGKERVNCITLWFPPTLVEPCEGAYRQGVAVLAHNDRSVMVVSLQDQEVLDKITYPDYMNRGVISPDGQLLIAISDDPYLYVHERKAKSGATSMFSRATDRPVGSFAACFSSTGRYLAVGTQYGTISIFDATALNVAGAEALLTTFETSRPNAEFGAVRDMAFSPGTTDVLAWTEDRGRVGVADIRTGFDARQILYLDRENDFEHLAVNDRSTIDPRLLEQRLDRSESVLSSFANALDTSVDLSRHNRHPEGEGALARYNVPLTAEETAVLEAIQDVRRRQHSSTTSNRDGRENGSTSGGHDGGGGGSAASTRTPWGERAARTTESPRTRERTASVSRAVNEILDNIRDQRERIRDTQERLRAREDPPAERRRYAASPFSGSTAALGNAGPGASGRGSLISRLMSNANPHPPGSWDNVEALATYLMREWEETPARRVFGTFVSPHSRPGPYDTAGLSWSDDGAILFVGAESGVYEFRVNLFGRRFTPSITLS</sequence>
<reference evidence="3" key="1">
    <citation type="journal article" date="2023" name="Mol. Phylogenet. Evol.">
        <title>Genome-scale phylogeny and comparative genomics of the fungal order Sordariales.</title>
        <authorList>
            <person name="Hensen N."/>
            <person name="Bonometti L."/>
            <person name="Westerberg I."/>
            <person name="Brannstrom I.O."/>
            <person name="Guillou S."/>
            <person name="Cros-Aarteil S."/>
            <person name="Calhoun S."/>
            <person name="Haridas S."/>
            <person name="Kuo A."/>
            <person name="Mondo S."/>
            <person name="Pangilinan J."/>
            <person name="Riley R."/>
            <person name="LaButti K."/>
            <person name="Andreopoulos B."/>
            <person name="Lipzen A."/>
            <person name="Chen C."/>
            <person name="Yan M."/>
            <person name="Daum C."/>
            <person name="Ng V."/>
            <person name="Clum A."/>
            <person name="Steindorff A."/>
            <person name="Ohm R.A."/>
            <person name="Martin F."/>
            <person name="Silar P."/>
            <person name="Natvig D.O."/>
            <person name="Lalanne C."/>
            <person name="Gautier V."/>
            <person name="Ament-Velasquez S.L."/>
            <person name="Kruys A."/>
            <person name="Hutchinson M.I."/>
            <person name="Powell A.J."/>
            <person name="Barry K."/>
            <person name="Miller A.N."/>
            <person name="Grigoriev I.V."/>
            <person name="Debuchy R."/>
            <person name="Gladieux P."/>
            <person name="Hiltunen Thoren M."/>
            <person name="Johannesson H."/>
        </authorList>
    </citation>
    <scope>NUCLEOTIDE SEQUENCE</scope>
    <source>
        <strain evidence="3">CBS 333.67</strain>
    </source>
</reference>
<dbReference type="InterPro" id="IPR015943">
    <property type="entry name" value="WD40/YVTN_repeat-like_dom_sf"/>
</dbReference>
<feature type="compositionally biased region" description="Gly residues" evidence="1">
    <location>
        <begin position="446"/>
        <end position="457"/>
    </location>
</feature>
<organism evidence="3 4">
    <name type="scientific">Chaetomium strumarium</name>
    <dbReference type="NCBI Taxonomy" id="1170767"/>
    <lineage>
        <taxon>Eukaryota</taxon>
        <taxon>Fungi</taxon>
        <taxon>Dikarya</taxon>
        <taxon>Ascomycota</taxon>
        <taxon>Pezizomycotina</taxon>
        <taxon>Sordariomycetes</taxon>
        <taxon>Sordariomycetidae</taxon>
        <taxon>Sordariales</taxon>
        <taxon>Chaetomiaceae</taxon>
        <taxon>Chaetomium</taxon>
    </lineage>
</organism>
<dbReference type="Pfam" id="PF10313">
    <property type="entry name" value="DUF2415"/>
    <property type="match status" value="1"/>
</dbReference>
<gene>
    <name evidence="3" type="ORF">B0T15DRAFT_484201</name>
</gene>
<dbReference type="SUPFAM" id="SSF82171">
    <property type="entry name" value="DPP6 N-terminal domain-like"/>
    <property type="match status" value="1"/>
</dbReference>
<dbReference type="InterPro" id="IPR019417">
    <property type="entry name" value="DUF2415"/>
</dbReference>
<evidence type="ECO:0000259" key="2">
    <source>
        <dbReference type="Pfam" id="PF10313"/>
    </source>
</evidence>
<accession>A0AAJ0M2U7</accession>
<evidence type="ECO:0000313" key="4">
    <source>
        <dbReference type="Proteomes" id="UP001273166"/>
    </source>
</evidence>
<dbReference type="PANTHER" id="PTHR43991:SF9">
    <property type="entry name" value="DUF2415 DOMAIN-CONTAINING PROTEIN"/>
    <property type="match status" value="1"/>
</dbReference>
<feature type="region of interest" description="Disordered" evidence="1">
    <location>
        <begin position="422"/>
        <end position="486"/>
    </location>
</feature>
<keyword evidence="4" id="KW-1185">Reference proteome</keyword>
<dbReference type="AlphaFoldDB" id="A0AAJ0M2U7"/>
<evidence type="ECO:0000256" key="1">
    <source>
        <dbReference type="SAM" id="MobiDB-lite"/>
    </source>
</evidence>
<dbReference type="Proteomes" id="UP001273166">
    <property type="component" value="Unassembled WGS sequence"/>
</dbReference>
<feature type="region of interest" description="Disordered" evidence="1">
    <location>
        <begin position="507"/>
        <end position="542"/>
    </location>
</feature>
<dbReference type="RefSeq" id="XP_062722742.1">
    <property type="nucleotide sequence ID" value="XM_062866215.1"/>
</dbReference>
<feature type="compositionally biased region" description="Basic and acidic residues" evidence="1">
    <location>
        <begin position="468"/>
        <end position="482"/>
    </location>
</feature>